<evidence type="ECO:0000313" key="2">
    <source>
        <dbReference type="Proteomes" id="UP000681967"/>
    </source>
</evidence>
<gene>
    <name evidence="1" type="ORF">BYL167_LOCUS23547</name>
</gene>
<dbReference type="AlphaFoldDB" id="A0A8S2S1A2"/>
<accession>A0A8S2S1A2</accession>
<organism evidence="1 2">
    <name type="scientific">Rotaria magnacalcarata</name>
    <dbReference type="NCBI Taxonomy" id="392030"/>
    <lineage>
        <taxon>Eukaryota</taxon>
        <taxon>Metazoa</taxon>
        <taxon>Spiralia</taxon>
        <taxon>Gnathifera</taxon>
        <taxon>Rotifera</taxon>
        <taxon>Eurotatoria</taxon>
        <taxon>Bdelloidea</taxon>
        <taxon>Philodinida</taxon>
        <taxon>Philodinidae</taxon>
        <taxon>Rotaria</taxon>
    </lineage>
</organism>
<dbReference type="EMBL" id="CAJOBH010017296">
    <property type="protein sequence ID" value="CAF4198291.1"/>
    <property type="molecule type" value="Genomic_DNA"/>
</dbReference>
<feature type="non-terminal residue" evidence="1">
    <location>
        <position position="1"/>
    </location>
</feature>
<dbReference type="Proteomes" id="UP000681967">
    <property type="component" value="Unassembled WGS sequence"/>
</dbReference>
<name>A0A8S2S1A2_9BILA</name>
<reference evidence="1" key="1">
    <citation type="submission" date="2021-02" db="EMBL/GenBank/DDBJ databases">
        <authorList>
            <person name="Nowell W R."/>
        </authorList>
    </citation>
    <scope>NUCLEOTIDE SEQUENCE</scope>
</reference>
<comment type="caution">
    <text evidence="1">The sequence shown here is derived from an EMBL/GenBank/DDBJ whole genome shotgun (WGS) entry which is preliminary data.</text>
</comment>
<proteinExistence type="predicted"/>
<sequence length="49" mass="5888">MLFFTEVLQKVYYRNIENLKESEQDRMLIQVDTEQSPTSESNYDVIADR</sequence>
<protein>
    <submittedName>
        <fullName evidence="1">Uncharacterized protein</fullName>
    </submittedName>
</protein>
<evidence type="ECO:0000313" key="1">
    <source>
        <dbReference type="EMBL" id="CAF4198291.1"/>
    </source>
</evidence>